<reference evidence="1 2" key="1">
    <citation type="submission" date="2019-08" db="EMBL/GenBank/DDBJ databases">
        <authorList>
            <person name="Alioto T."/>
            <person name="Alioto T."/>
            <person name="Gomez Garrido J."/>
        </authorList>
    </citation>
    <scope>NUCLEOTIDE SEQUENCE [LARGE SCALE GENOMIC DNA]</scope>
</reference>
<dbReference type="EMBL" id="CABPRJ010002460">
    <property type="protein sequence ID" value="VVC46292.1"/>
    <property type="molecule type" value="Genomic_DNA"/>
</dbReference>
<gene>
    <name evidence="1" type="ORF">CINCED_3A025139</name>
</gene>
<accession>A0A5E4NMV1</accession>
<dbReference type="Proteomes" id="UP000325440">
    <property type="component" value="Unassembled WGS sequence"/>
</dbReference>
<keyword evidence="2" id="KW-1185">Reference proteome</keyword>
<organism evidence="1 2">
    <name type="scientific">Cinara cedri</name>
    <dbReference type="NCBI Taxonomy" id="506608"/>
    <lineage>
        <taxon>Eukaryota</taxon>
        <taxon>Metazoa</taxon>
        <taxon>Ecdysozoa</taxon>
        <taxon>Arthropoda</taxon>
        <taxon>Hexapoda</taxon>
        <taxon>Insecta</taxon>
        <taxon>Pterygota</taxon>
        <taxon>Neoptera</taxon>
        <taxon>Paraneoptera</taxon>
        <taxon>Hemiptera</taxon>
        <taxon>Sternorrhyncha</taxon>
        <taxon>Aphidomorpha</taxon>
        <taxon>Aphidoidea</taxon>
        <taxon>Aphididae</taxon>
        <taxon>Lachninae</taxon>
        <taxon>Cinara</taxon>
    </lineage>
</organism>
<dbReference type="AlphaFoldDB" id="A0A5E4NMV1"/>
<evidence type="ECO:0000313" key="1">
    <source>
        <dbReference type="EMBL" id="VVC46292.1"/>
    </source>
</evidence>
<name>A0A5E4NMV1_9HEMI</name>
<proteinExistence type="predicted"/>
<sequence length="120" mass="12953">MVKSHLKTKSGVAGCQNFPCTVRTTSLLPSTAMAENHFIRSDREAISLEICKDLTLLAGLAVWIANPLPQVGSTTAPIASVPTGCDYASRTGCKSQSYTSWGLIIAVICDAYCMRRTRQQ</sequence>
<protein>
    <submittedName>
        <fullName evidence="1">Uncharacterized protein</fullName>
    </submittedName>
</protein>
<evidence type="ECO:0000313" key="2">
    <source>
        <dbReference type="Proteomes" id="UP000325440"/>
    </source>
</evidence>